<accession>A0A1I0AEB5</accession>
<dbReference type="InterPro" id="IPR018225">
    <property type="entry name" value="Transaldolase_AS"/>
</dbReference>
<comment type="pathway">
    <text evidence="2">Carbohydrate degradation; pentose phosphate pathway; D-glyceraldehyde 3-phosphate and beta-D-fructose 6-phosphate from D-ribose 5-phosphate and D-xylulose 5-phosphate (non-oxidative stage): step 2/3.</text>
</comment>
<proteinExistence type="inferred from homology"/>
<dbReference type="Proteomes" id="UP000242642">
    <property type="component" value="Unassembled WGS sequence"/>
</dbReference>
<dbReference type="EMBL" id="FOHV01000005">
    <property type="protein sequence ID" value="SES92432.1"/>
    <property type="molecule type" value="Genomic_DNA"/>
</dbReference>
<keyword evidence="7" id="KW-0704">Schiff base</keyword>
<evidence type="ECO:0000256" key="2">
    <source>
        <dbReference type="ARBA" id="ARBA00004857"/>
    </source>
</evidence>
<evidence type="ECO:0000313" key="10">
    <source>
        <dbReference type="EMBL" id="SES92432.1"/>
    </source>
</evidence>
<dbReference type="CDD" id="cd00957">
    <property type="entry name" value="Transaldolase_TalAB"/>
    <property type="match status" value="1"/>
</dbReference>
<evidence type="ECO:0000256" key="8">
    <source>
        <dbReference type="ARBA" id="ARBA00048810"/>
    </source>
</evidence>
<dbReference type="OrthoDB" id="9809101at2"/>
<dbReference type="SUPFAM" id="SSF51569">
    <property type="entry name" value="Aldolase"/>
    <property type="match status" value="1"/>
</dbReference>
<evidence type="ECO:0000256" key="4">
    <source>
        <dbReference type="ARBA" id="ARBA00013151"/>
    </source>
</evidence>
<name>A0A1I0AEB5_9GAMM</name>
<evidence type="ECO:0000256" key="9">
    <source>
        <dbReference type="NCBIfam" id="TIGR00874"/>
    </source>
</evidence>
<dbReference type="STRING" id="1123402.SAMN02583745_00912"/>
<dbReference type="PANTHER" id="PTHR10683">
    <property type="entry name" value="TRANSALDOLASE"/>
    <property type="match status" value="1"/>
</dbReference>
<keyword evidence="5" id="KW-0808">Transferase</keyword>
<keyword evidence="6" id="KW-0570">Pentose shunt</keyword>
<comment type="similarity">
    <text evidence="3">Belongs to the transaldolase family. Type 1 subfamily.</text>
</comment>
<dbReference type="GO" id="GO:0005975">
    <property type="term" value="P:carbohydrate metabolic process"/>
    <property type="evidence" value="ECO:0007669"/>
    <property type="project" value="InterPro"/>
</dbReference>
<dbReference type="InterPro" id="IPR001585">
    <property type="entry name" value="TAL/FSA"/>
</dbReference>
<dbReference type="InterPro" id="IPR004730">
    <property type="entry name" value="Transaldolase_1"/>
</dbReference>
<dbReference type="EC" id="2.2.1.2" evidence="4 9"/>
<dbReference type="GO" id="GO:0005737">
    <property type="term" value="C:cytoplasm"/>
    <property type="evidence" value="ECO:0007669"/>
    <property type="project" value="UniProtKB-UniRule"/>
</dbReference>
<dbReference type="Gene3D" id="3.20.20.70">
    <property type="entry name" value="Aldolase class I"/>
    <property type="match status" value="1"/>
</dbReference>
<evidence type="ECO:0000256" key="3">
    <source>
        <dbReference type="ARBA" id="ARBA00008012"/>
    </source>
</evidence>
<evidence type="ECO:0000256" key="6">
    <source>
        <dbReference type="ARBA" id="ARBA00023126"/>
    </source>
</evidence>
<protein>
    <recommendedName>
        <fullName evidence="4 9">Transaldolase</fullName>
        <ecNumber evidence="4 9">2.2.1.2</ecNumber>
    </recommendedName>
</protein>
<dbReference type="PANTHER" id="PTHR10683:SF18">
    <property type="entry name" value="TRANSALDOLASE"/>
    <property type="match status" value="1"/>
</dbReference>
<dbReference type="AlphaFoldDB" id="A0A1I0AEB5"/>
<dbReference type="GO" id="GO:0004801">
    <property type="term" value="F:transaldolase activity"/>
    <property type="evidence" value="ECO:0007669"/>
    <property type="project" value="UniProtKB-UniRule"/>
</dbReference>
<dbReference type="NCBIfam" id="TIGR00874">
    <property type="entry name" value="talAB"/>
    <property type="match status" value="1"/>
</dbReference>
<comment type="catalytic activity">
    <reaction evidence="8">
        <text>D-sedoheptulose 7-phosphate + D-glyceraldehyde 3-phosphate = D-erythrose 4-phosphate + beta-D-fructose 6-phosphate</text>
        <dbReference type="Rhea" id="RHEA:17053"/>
        <dbReference type="ChEBI" id="CHEBI:16897"/>
        <dbReference type="ChEBI" id="CHEBI:57483"/>
        <dbReference type="ChEBI" id="CHEBI:57634"/>
        <dbReference type="ChEBI" id="CHEBI:59776"/>
        <dbReference type="EC" id="2.2.1.2"/>
    </reaction>
</comment>
<dbReference type="PROSITE" id="PS01054">
    <property type="entry name" value="TRANSALDOLASE_1"/>
    <property type="match status" value="1"/>
</dbReference>
<gene>
    <name evidence="10" type="ORF">SAMN02583745_00912</name>
</gene>
<dbReference type="Pfam" id="PF00923">
    <property type="entry name" value="TAL_FSA"/>
    <property type="match status" value="1"/>
</dbReference>
<sequence length="319" mass="35547">MMNQLDQLKQFSTVVVDSGDLEEIKQYQATDATTNPSIILNTLKNEKYTHFLDSSIEYAKTHVKTLEQQIKLASLKVAVDIGKELLTIVPGFVSTEVDARASFDIEQSIRIAEQIIELYDKENVDTSRVLIKLAATWQGIKAAGILEQKGIKTNLTLIFSKAQAIAAADSGAFLISPFVGRITDWYTKNNLLESGRDPGVESVKEIYTLFKSQNIPTIVMGASFRNTAQILSLSGCDRLTISPALLEKLKQSHHPIVQILNSNFINKTKRNSKMIESDFYWEHNSSEMAVAKLSEGIRGFAKDQITMESLLLSKLNQSN</sequence>
<dbReference type="GO" id="GO:0006098">
    <property type="term" value="P:pentose-phosphate shunt"/>
    <property type="evidence" value="ECO:0007669"/>
    <property type="project" value="UniProtKB-UniRule"/>
</dbReference>
<evidence type="ECO:0000256" key="7">
    <source>
        <dbReference type="ARBA" id="ARBA00023270"/>
    </source>
</evidence>
<keyword evidence="11" id="KW-1185">Reference proteome</keyword>
<evidence type="ECO:0000313" key="11">
    <source>
        <dbReference type="Proteomes" id="UP000242642"/>
    </source>
</evidence>
<organism evidence="10 11">
    <name type="scientific">Thorsellia anophelis DSM 18579</name>
    <dbReference type="NCBI Taxonomy" id="1123402"/>
    <lineage>
        <taxon>Bacteria</taxon>
        <taxon>Pseudomonadati</taxon>
        <taxon>Pseudomonadota</taxon>
        <taxon>Gammaproteobacteria</taxon>
        <taxon>Enterobacterales</taxon>
        <taxon>Thorselliaceae</taxon>
        <taxon>Thorsellia</taxon>
    </lineage>
</organism>
<dbReference type="InterPro" id="IPR013785">
    <property type="entry name" value="Aldolase_TIM"/>
</dbReference>
<evidence type="ECO:0000256" key="1">
    <source>
        <dbReference type="ARBA" id="ARBA00003518"/>
    </source>
</evidence>
<reference evidence="11" key="1">
    <citation type="submission" date="2016-10" db="EMBL/GenBank/DDBJ databases">
        <authorList>
            <person name="Varghese N."/>
            <person name="Submissions S."/>
        </authorList>
    </citation>
    <scope>NUCLEOTIDE SEQUENCE [LARGE SCALE GENOMIC DNA]</scope>
    <source>
        <strain evidence="11">DSM 18579</strain>
    </source>
</reference>
<dbReference type="UniPathway" id="UPA00115">
    <property type="reaction ID" value="UER00414"/>
</dbReference>
<evidence type="ECO:0000256" key="5">
    <source>
        <dbReference type="ARBA" id="ARBA00022679"/>
    </source>
</evidence>
<comment type="function">
    <text evidence="1">Transaldolase is important for the balance of metabolites in the pentose-phosphate pathway.</text>
</comment>